<evidence type="ECO:0000259" key="14">
    <source>
        <dbReference type="Pfam" id="PF00511"/>
    </source>
</evidence>
<evidence type="ECO:0000256" key="9">
    <source>
        <dbReference type="ARBA" id="ARBA00023125"/>
    </source>
</evidence>
<keyword evidence="3 12" id="KW-0678">Repressor</keyword>
<dbReference type="GO" id="GO:0003677">
    <property type="term" value="F:DNA binding"/>
    <property type="evidence" value="ECO:0007669"/>
    <property type="project" value="UniProtKB-UniRule"/>
</dbReference>
<feature type="domain" description="Papillomavirus E2 N-terminal" evidence="13">
    <location>
        <begin position="6"/>
        <end position="202"/>
    </location>
</feature>
<dbReference type="InterPro" id="IPR036050">
    <property type="entry name" value="Regulatory_protein_E2_N"/>
</dbReference>
<dbReference type="InterPro" id="IPR000427">
    <property type="entry name" value="Papillomavirus_E2_C"/>
</dbReference>
<comment type="caution">
    <text evidence="12">Lacks conserved residue(s) required for the propagation of feature annotation.</text>
</comment>
<evidence type="ECO:0000256" key="10">
    <source>
        <dbReference type="ARBA" id="ARBA00023159"/>
    </source>
</evidence>
<dbReference type="GO" id="GO:0006351">
    <property type="term" value="P:DNA-templated transcription"/>
    <property type="evidence" value="ECO:0007669"/>
    <property type="project" value="UniProtKB-UniRule"/>
</dbReference>
<evidence type="ECO:0000256" key="8">
    <source>
        <dbReference type="ARBA" id="ARBA00023015"/>
    </source>
</evidence>
<keyword evidence="10 12" id="KW-0010">Activator</keyword>
<dbReference type="Gene3D" id="3.30.70.330">
    <property type="match status" value="1"/>
</dbReference>
<comment type="similarity">
    <text evidence="12">Belongs to the papillomaviridae E2 protein family.</text>
</comment>
<protein>
    <recommendedName>
        <fullName evidence="12">Regulatory protein E2</fullName>
    </recommendedName>
</protein>
<dbReference type="InterPro" id="IPR042503">
    <property type="entry name" value="Regulatory_protein_E2_N_1"/>
</dbReference>
<sequence>MKETMMETLSQRLNALQEKILEHYEQDSKLIYDQINYWKYVRLENAIFYAARERGMHTIDHQVVPPGTTSKAKAYQAIELQMALESLAQTDFNKEEWTLKDTSNEMWQTKPKQCFKKKGDTVEVWYDGNKDNSMHYVVWGAIYYKTHTDTWCKTQGYVDYWGIYYVHEQHKTYYEVFKHDAQMYGTSGKWEVHCNGNIIHCPDSMYSTSDDTVPTTELTAELQHTTPAHTAATTPCTKKTKSAPSCKCGVSRPSETDGVSVDLVTSKGFNKRRHQCCGDTTPIVHLKGDKNGLKCLRYRLRKFHSLYENISCTWHWIGGKGSKHTGILTVTYNTEAQRQKFLETVKIPPSVHVSVGYMTL</sequence>
<organismHost>
    <name type="scientific">Homo sapiens</name>
    <name type="common">Human</name>
    <dbReference type="NCBI Taxonomy" id="9606"/>
</organismHost>
<dbReference type="InterPro" id="IPR001866">
    <property type="entry name" value="PPV_E2_N"/>
</dbReference>
<feature type="region of interest" description="DNA-binding domain" evidence="12">
    <location>
        <begin position="280"/>
        <end position="360"/>
    </location>
</feature>
<evidence type="ECO:0000256" key="3">
    <source>
        <dbReference type="ARBA" id="ARBA00022491"/>
    </source>
</evidence>
<dbReference type="Pfam" id="PF00511">
    <property type="entry name" value="PPV_E2_C"/>
    <property type="match status" value="1"/>
</dbReference>
<evidence type="ECO:0000313" key="15">
    <source>
        <dbReference type="EMBL" id="AGU90843.1"/>
    </source>
</evidence>
<evidence type="ECO:0000256" key="1">
    <source>
        <dbReference type="ARBA" id="ARBA00004147"/>
    </source>
</evidence>
<keyword evidence="8 12" id="KW-0805">Transcription regulation</keyword>
<dbReference type="InterPro" id="IPR035975">
    <property type="entry name" value="E2/EBNA1_C_sf"/>
</dbReference>
<feature type="cross-link" description="Glycyl lysine isopeptide (Lys-Gly) (interchain with G-Cter in SUMO)" evidence="12">
    <location>
        <position position="287"/>
    </location>
</feature>
<dbReference type="GO" id="GO:0042025">
    <property type="term" value="C:host cell nucleus"/>
    <property type="evidence" value="ECO:0007669"/>
    <property type="project" value="UniProtKB-SubCell"/>
</dbReference>
<keyword evidence="12" id="KW-1017">Isopeptide bond</keyword>
<dbReference type="InterPro" id="IPR033668">
    <property type="entry name" value="Reg_prot_E2"/>
</dbReference>
<dbReference type="GO" id="GO:0000166">
    <property type="term" value="F:nucleotide binding"/>
    <property type="evidence" value="ECO:0007669"/>
    <property type="project" value="UniProtKB-UniRule"/>
</dbReference>
<dbReference type="InterPro" id="IPR042504">
    <property type="entry name" value="Regulatory_protein_E2_N_2"/>
</dbReference>
<evidence type="ECO:0000256" key="6">
    <source>
        <dbReference type="ARBA" id="ARBA00022562"/>
    </source>
</evidence>
<comment type="subunit">
    <text evidence="12">Binds DNA as homodimer. Interacts with protein E1; this interaction greatly increases E1 DNA-binding activity. Interacts with protein L1; this interaction enhances E2-dependent replication and transcription activation. Interacts with protein L2; this interaction inhibits E2 transcriptional activity but not DNA replication function E2. Interacts with protein E7; this interaction inhibits E7 oncogenic activity. Interacts with host TAF1; this interaction modulates E2-dependent transcriptional regulation. Interacts with host BRD4; this interaction mediates E2 transcriptional activation function. Additionally, the interaction with host BRD4 on mitotic chromosomes mediates tethering of the viral genome. Interacts with host TOPBP1; this interaction is required for optimal viral DNA replication.</text>
</comment>
<dbReference type="GO" id="GO:0039693">
    <property type="term" value="P:viral DNA genome replication"/>
    <property type="evidence" value="ECO:0007669"/>
    <property type="project" value="UniProtKB-UniRule"/>
</dbReference>
<feature type="domain" description="Papillomavirus E2 C-terminal" evidence="14">
    <location>
        <begin position="282"/>
        <end position="356"/>
    </location>
</feature>
<dbReference type="InterPro" id="IPR012677">
    <property type="entry name" value="Nucleotide-bd_a/b_plait_sf"/>
</dbReference>
<keyword evidence="4 12" id="KW-0244">Early protein</keyword>
<reference evidence="15" key="1">
    <citation type="journal article" date="2013" name="PLoS ONE">
        <title>Evolution and Taxonomic Classification of Alphapapillomavirus 7 Complete Genomes: HPV18, HPV39, HPV45, HPV59, HPV68 and HPV70.</title>
        <authorList>
            <person name="Chen Z."/>
            <person name="Schiffman M."/>
            <person name="Herrero R."/>
            <person name="Desalle R."/>
            <person name="Anastos K."/>
            <person name="Segondy M."/>
            <person name="Sahasrabuddhe V.V."/>
            <person name="Gravitt P.E."/>
            <person name="Hsing A.W."/>
            <person name="Burk R.D."/>
        </authorList>
    </citation>
    <scope>NUCLEOTIDE SEQUENCE</scope>
    <source>
        <strain evidence="15">Qv5102</strain>
    </source>
</reference>
<dbReference type="SUPFAM" id="SSF54957">
    <property type="entry name" value="Viral DNA-binding domain"/>
    <property type="match status" value="1"/>
</dbReference>
<dbReference type="GO" id="GO:0003700">
    <property type="term" value="F:DNA-binding transcription factor activity"/>
    <property type="evidence" value="ECO:0007669"/>
    <property type="project" value="UniProtKB-UniRule"/>
</dbReference>
<dbReference type="Gene3D" id="1.10.287.30">
    <property type="entry name" value="E2 (early) protein, N terminal domain, subdomain 1"/>
    <property type="match status" value="1"/>
</dbReference>
<organism evidence="15">
    <name type="scientific">Human papillomavirus type 70</name>
    <dbReference type="NCBI Taxonomy" id="39457"/>
    <lineage>
        <taxon>Viruses</taxon>
        <taxon>Monodnaviria</taxon>
        <taxon>Shotokuvirae</taxon>
        <taxon>Cossaviricota</taxon>
        <taxon>Papovaviricetes</taxon>
        <taxon>Zurhausenvirales</taxon>
        <taxon>Papillomaviridae</taxon>
        <taxon>Firstpapillomavirinae</taxon>
        <taxon>Alphapapillomavirus</taxon>
        <taxon>Alphapapillomavirus 7</taxon>
    </lineage>
</organism>
<comment type="similarity">
    <text evidence="2">Belongs to the papillomaviridae E8^E2C protein family.</text>
</comment>
<dbReference type="EMBL" id="KC470287">
    <property type="protein sequence ID" value="AGU90843.1"/>
    <property type="molecule type" value="Genomic_DNA"/>
</dbReference>
<keyword evidence="11 12" id="KW-0804">Transcription</keyword>
<evidence type="ECO:0000256" key="2">
    <source>
        <dbReference type="ARBA" id="ARBA00007794"/>
    </source>
</evidence>
<dbReference type="GO" id="GO:0006260">
    <property type="term" value="P:DNA replication"/>
    <property type="evidence" value="ECO:0007669"/>
    <property type="project" value="UniProtKB-KW"/>
</dbReference>
<comment type="PTM">
    <text evidence="12">Sumoylation plays a regulatory role in E2 transcriptional activity.</text>
</comment>
<gene>
    <name evidence="12 15" type="primary">E2</name>
</gene>
<evidence type="ECO:0000259" key="13">
    <source>
        <dbReference type="Pfam" id="PF00508"/>
    </source>
</evidence>
<evidence type="ECO:0000256" key="7">
    <source>
        <dbReference type="ARBA" id="ARBA00022705"/>
    </source>
</evidence>
<dbReference type="Pfam" id="PF00508">
    <property type="entry name" value="PPV_E2_N"/>
    <property type="match status" value="1"/>
</dbReference>
<comment type="function">
    <text evidence="12">Plays a role in the initiation of viral DNA replication. A dimer of E2 interacts with a dimer of E1 in order to improve specificity of E1 DNA binding activity. Once the complex recognizes and binds DNA at specific sites, the E2 dimer is removed from DNA. E2 also regulates viral transcription through binding to the E2RE response element (5'-ACCNNNNNNGGT-3') present in multiple copies in the regulatory regions of the viral genome. Activates or represses transcription depending on E2RE's position with regards to proximal promoter elements including the TATA-box. Repression occurs by sterically hindering the assembly of the transcription initiation complex.</text>
</comment>
<dbReference type="GO" id="GO:0006275">
    <property type="term" value="P:regulation of DNA replication"/>
    <property type="evidence" value="ECO:0007669"/>
    <property type="project" value="UniProtKB-UniRule"/>
</dbReference>
<keyword evidence="12" id="KW-0832">Ubl conjugation</keyword>
<keyword evidence="5 12" id="KW-0597">Phosphoprotein</keyword>
<keyword evidence="9 12" id="KW-0238">DNA-binding</keyword>
<keyword evidence="7 12" id="KW-0235">DNA replication</keyword>
<evidence type="ECO:0000256" key="11">
    <source>
        <dbReference type="ARBA" id="ARBA00023163"/>
    </source>
</evidence>
<evidence type="ECO:0000256" key="5">
    <source>
        <dbReference type="ARBA" id="ARBA00022553"/>
    </source>
</evidence>
<dbReference type="Gene3D" id="2.170.200.10">
    <property type="entry name" value="Papillomavirus E2 early protein domain"/>
    <property type="match status" value="1"/>
</dbReference>
<dbReference type="SUPFAM" id="SSF51332">
    <property type="entry name" value="E2 regulatory, transactivation domain"/>
    <property type="match status" value="1"/>
</dbReference>
<comment type="subcellular location">
    <subcellularLocation>
        <location evidence="1 12">Host nucleus</location>
    </subcellularLocation>
</comment>
<comment type="PTM">
    <text evidence="12">Phosphorylated.</text>
</comment>
<evidence type="ECO:0000256" key="12">
    <source>
        <dbReference type="HAMAP-Rule" id="MF_04001"/>
    </source>
</evidence>
<proteinExistence type="inferred from homology"/>
<dbReference type="HAMAP" id="MF_04001">
    <property type="entry name" value="PPV_E2"/>
    <property type="match status" value="1"/>
</dbReference>
<keyword evidence="6 12" id="KW-1048">Host nucleus</keyword>
<name>T2A602_HPV70</name>
<accession>T2A602</accession>
<evidence type="ECO:0000256" key="4">
    <source>
        <dbReference type="ARBA" id="ARBA00022518"/>
    </source>
</evidence>